<dbReference type="CDD" id="cd07992">
    <property type="entry name" value="LPLAT_AAK14816-like"/>
    <property type="match status" value="1"/>
</dbReference>
<gene>
    <name evidence="3" type="ORF">JR347_03870</name>
</gene>
<evidence type="ECO:0000313" key="4">
    <source>
        <dbReference type="Proteomes" id="UP000662783"/>
    </source>
</evidence>
<reference evidence="3" key="1">
    <citation type="submission" date="2021-02" db="EMBL/GenBank/DDBJ databases">
        <title>Fulvivirga sp. S481 isolated from sea water.</title>
        <authorList>
            <person name="Bae S.S."/>
            <person name="Baek K."/>
        </authorList>
    </citation>
    <scope>NUCLEOTIDE SEQUENCE</scope>
    <source>
        <strain evidence="3">S481</strain>
    </source>
</reference>
<evidence type="ECO:0000313" key="3">
    <source>
        <dbReference type="EMBL" id="QSE98227.1"/>
    </source>
</evidence>
<dbReference type="RefSeq" id="WP_205722735.1">
    <property type="nucleotide sequence ID" value="NZ_CP070608.1"/>
</dbReference>
<dbReference type="GO" id="GO:0008654">
    <property type="term" value="P:phospholipid biosynthetic process"/>
    <property type="evidence" value="ECO:0007669"/>
    <property type="project" value="TreeGrafter"/>
</dbReference>
<dbReference type="EMBL" id="CP070608">
    <property type="protein sequence ID" value="QSE98227.1"/>
    <property type="molecule type" value="Genomic_DNA"/>
</dbReference>
<organism evidence="3 4">
    <name type="scientific">Fulvivirga lutea</name>
    <dbReference type="NCBI Taxonomy" id="2810512"/>
    <lineage>
        <taxon>Bacteria</taxon>
        <taxon>Pseudomonadati</taxon>
        <taxon>Bacteroidota</taxon>
        <taxon>Cytophagia</taxon>
        <taxon>Cytophagales</taxon>
        <taxon>Fulvivirgaceae</taxon>
        <taxon>Fulvivirga</taxon>
    </lineage>
</organism>
<feature type="transmembrane region" description="Helical" evidence="1">
    <location>
        <begin position="321"/>
        <end position="340"/>
    </location>
</feature>
<keyword evidence="3" id="KW-0808">Transferase</keyword>
<evidence type="ECO:0000259" key="2">
    <source>
        <dbReference type="SMART" id="SM00563"/>
    </source>
</evidence>
<dbReference type="Proteomes" id="UP000662783">
    <property type="component" value="Chromosome"/>
</dbReference>
<dbReference type="AlphaFoldDB" id="A0A974WJ90"/>
<dbReference type="SMART" id="SM00563">
    <property type="entry name" value="PlsC"/>
    <property type="match status" value="1"/>
</dbReference>
<keyword evidence="3" id="KW-0012">Acyltransferase</keyword>
<dbReference type="PANTHER" id="PTHR31605">
    <property type="entry name" value="GLYCEROL-3-PHOSPHATE O-ACYLTRANSFERASE 1"/>
    <property type="match status" value="1"/>
</dbReference>
<protein>
    <submittedName>
        <fullName evidence="3">1-acyl-sn-glycerol-3-phosphate acyltransferase</fullName>
    </submittedName>
</protein>
<keyword evidence="4" id="KW-1185">Reference proteome</keyword>
<dbReference type="Pfam" id="PF01553">
    <property type="entry name" value="Acyltransferase"/>
    <property type="match status" value="1"/>
</dbReference>
<dbReference type="SUPFAM" id="SSF69593">
    <property type="entry name" value="Glycerol-3-phosphate (1)-acyltransferase"/>
    <property type="match status" value="1"/>
</dbReference>
<accession>A0A974WJ90</accession>
<keyword evidence="1" id="KW-0812">Transmembrane</keyword>
<proteinExistence type="predicted"/>
<keyword evidence="1" id="KW-0472">Membrane</keyword>
<feature type="transmembrane region" description="Helical" evidence="1">
    <location>
        <begin position="290"/>
        <end position="315"/>
    </location>
</feature>
<sequence length="341" mass="39027">MLYNLLKAYITLGLNTFFKKLKVFNQENIPDSGPILFVANHQNALIDALLIVTHNRRKTYFLTRADAFKSNLAKPFLKSLKMLPVYRMRDGIATVNQNNEIFERCYDLLNNGDCLGIFPEGNHDLRRRLRPLSKGFTRVALGTVERFQTQLHIVPVGINYSDHQKFRGSVSVYFGKPIRVNDYYSGDFNSDSVKLKEAVSEKLKNLIIHIEDLEKYDERVSGLKAAGADLLNPFESNLRLKNLADSKPVARTNESGNSFIANIVSINNLFPLLFWKLVHKKIKDPVMIATYKFCIGVFIFPVFYLFQALTLTFFVNEWIGLIYLILSVFSAPLLTSRTLLK</sequence>
<dbReference type="GO" id="GO:0016287">
    <property type="term" value="F:glycerone-phosphate O-acyltransferase activity"/>
    <property type="evidence" value="ECO:0007669"/>
    <property type="project" value="TreeGrafter"/>
</dbReference>
<name>A0A974WJ90_9BACT</name>
<evidence type="ECO:0000256" key="1">
    <source>
        <dbReference type="SAM" id="Phobius"/>
    </source>
</evidence>
<feature type="domain" description="Phospholipid/glycerol acyltransferase" evidence="2">
    <location>
        <begin position="35"/>
        <end position="161"/>
    </location>
</feature>
<dbReference type="InterPro" id="IPR002123">
    <property type="entry name" value="Plipid/glycerol_acylTrfase"/>
</dbReference>
<dbReference type="PANTHER" id="PTHR31605:SF0">
    <property type="entry name" value="GLYCEROL-3-PHOSPHATE O-ACYLTRANSFERASE 1"/>
    <property type="match status" value="1"/>
</dbReference>
<dbReference type="KEGG" id="fuv:JR347_03870"/>
<dbReference type="GO" id="GO:0004366">
    <property type="term" value="F:glycerol-3-phosphate O-acyltransferase activity"/>
    <property type="evidence" value="ECO:0007669"/>
    <property type="project" value="TreeGrafter"/>
</dbReference>
<keyword evidence="1" id="KW-1133">Transmembrane helix</keyword>
<dbReference type="InterPro" id="IPR052744">
    <property type="entry name" value="GPAT/DAPAT"/>
</dbReference>